<feature type="transmembrane region" description="Helical" evidence="7">
    <location>
        <begin position="257"/>
        <end position="277"/>
    </location>
</feature>
<feature type="transmembrane region" description="Helical" evidence="7">
    <location>
        <begin position="29"/>
        <end position="55"/>
    </location>
</feature>
<organism evidence="10 11">
    <name type="scientific">Kineosporia mesophila</name>
    <dbReference type="NCBI Taxonomy" id="566012"/>
    <lineage>
        <taxon>Bacteria</taxon>
        <taxon>Bacillati</taxon>
        <taxon>Actinomycetota</taxon>
        <taxon>Actinomycetes</taxon>
        <taxon>Kineosporiales</taxon>
        <taxon>Kineosporiaceae</taxon>
        <taxon>Kineosporia</taxon>
    </lineage>
</organism>
<keyword evidence="4 10" id="KW-0067">ATP-binding</keyword>
<proteinExistence type="predicted"/>
<feature type="transmembrane region" description="Helical" evidence="7">
    <location>
        <begin position="67"/>
        <end position="84"/>
    </location>
</feature>
<keyword evidence="3" id="KW-0547">Nucleotide-binding</keyword>
<name>A0ABP7AAA8_9ACTN</name>
<dbReference type="InterPro" id="IPR027417">
    <property type="entry name" value="P-loop_NTPase"/>
</dbReference>
<dbReference type="EMBL" id="BAAAZO010000010">
    <property type="protein sequence ID" value="GAA3628050.1"/>
    <property type="molecule type" value="Genomic_DNA"/>
</dbReference>
<keyword evidence="6 7" id="KW-0472">Membrane</keyword>
<reference evidence="11" key="1">
    <citation type="journal article" date="2019" name="Int. J. Syst. Evol. Microbiol.">
        <title>The Global Catalogue of Microorganisms (GCM) 10K type strain sequencing project: providing services to taxonomists for standard genome sequencing and annotation.</title>
        <authorList>
            <consortium name="The Broad Institute Genomics Platform"/>
            <consortium name="The Broad Institute Genome Sequencing Center for Infectious Disease"/>
            <person name="Wu L."/>
            <person name="Ma J."/>
        </authorList>
    </citation>
    <scope>NUCLEOTIDE SEQUENCE [LARGE SCALE GENOMIC DNA]</scope>
    <source>
        <strain evidence="11">JCM 16902</strain>
    </source>
</reference>
<feature type="domain" description="ABC transporter" evidence="8">
    <location>
        <begin position="345"/>
        <end position="558"/>
    </location>
</feature>
<feature type="domain" description="ABC transmembrane type-1" evidence="9">
    <location>
        <begin position="34"/>
        <end position="313"/>
    </location>
</feature>
<dbReference type="Gene3D" id="3.40.50.300">
    <property type="entry name" value="P-loop containing nucleotide triphosphate hydrolases"/>
    <property type="match status" value="1"/>
</dbReference>
<dbReference type="GO" id="GO:0005524">
    <property type="term" value="F:ATP binding"/>
    <property type="evidence" value="ECO:0007669"/>
    <property type="project" value="UniProtKB-KW"/>
</dbReference>
<dbReference type="PROSITE" id="PS50893">
    <property type="entry name" value="ABC_TRANSPORTER_2"/>
    <property type="match status" value="1"/>
</dbReference>
<evidence type="ECO:0000256" key="5">
    <source>
        <dbReference type="ARBA" id="ARBA00022989"/>
    </source>
</evidence>
<sequence length="558" mass="60156">MPDIRLLAEVAPTHRIFRRFWPYLRPHRAILGSALLASLLSTAAVVGIAPVIGWGVDAVTAGDATRLGWAVAVMVALVVARLVLLHRSAVLLSEAGERVIRYLRDLVVERLAGAPLRFVEAHRTGDLLRRSTGEIADLTLFLRDQLPNLISLGLTVVLTTGLLLVYSWLLALLLIALFLPLAVGVVLWFNRSAAGIFGHRAAADAMMTATFTETLNAHEALVAPGRPQEWVRRFRADNDELLAVSDDTVRVQNRLELFGLVEGLATAALLMLSVWLVRDGHLGVGTVVVFVLATRNLFESLLTFAALAGQAQLARVGLARLVDLLEALPSSSSEPGEPPPPRGDLVAEGLRFGYTDDADVLHGVCVTFPAGERTGLVGATGSGKTTLVKLLAGLYEPDVGRVRYGGVDLRHLDPSDLRRRIVLVPQQVHIITGTLAENLALAPGSPDRSDMRRAVGLLGLDDWVDRWPEGLDADLGARGDRLSAGERQIVGLLRAALVDPAVLLLDEATADLDPETAERLEAAVERLRAGRTLIVIAHRASSIERLPRVVRVVDGRLA</sequence>
<dbReference type="SUPFAM" id="SSF52540">
    <property type="entry name" value="P-loop containing nucleoside triphosphate hydrolases"/>
    <property type="match status" value="1"/>
</dbReference>
<comment type="subcellular location">
    <subcellularLocation>
        <location evidence="1">Cell membrane</location>
        <topology evidence="1">Multi-pass membrane protein</topology>
    </subcellularLocation>
</comment>
<dbReference type="InterPro" id="IPR003439">
    <property type="entry name" value="ABC_transporter-like_ATP-bd"/>
</dbReference>
<evidence type="ECO:0000313" key="10">
    <source>
        <dbReference type="EMBL" id="GAA3628050.1"/>
    </source>
</evidence>
<gene>
    <name evidence="10" type="ORF">GCM10022223_51710</name>
</gene>
<accession>A0ABP7AAA8</accession>
<evidence type="ECO:0000256" key="3">
    <source>
        <dbReference type="ARBA" id="ARBA00022741"/>
    </source>
</evidence>
<comment type="caution">
    <text evidence="10">The sequence shown here is derived from an EMBL/GenBank/DDBJ whole genome shotgun (WGS) entry which is preliminary data.</text>
</comment>
<evidence type="ECO:0000256" key="1">
    <source>
        <dbReference type="ARBA" id="ARBA00004651"/>
    </source>
</evidence>
<dbReference type="PROSITE" id="PS50929">
    <property type="entry name" value="ABC_TM1F"/>
    <property type="match status" value="1"/>
</dbReference>
<feature type="transmembrane region" description="Helical" evidence="7">
    <location>
        <begin position="149"/>
        <end position="166"/>
    </location>
</feature>
<dbReference type="Gene3D" id="1.20.1560.10">
    <property type="entry name" value="ABC transporter type 1, transmembrane domain"/>
    <property type="match status" value="1"/>
</dbReference>
<evidence type="ECO:0000256" key="7">
    <source>
        <dbReference type="SAM" id="Phobius"/>
    </source>
</evidence>
<evidence type="ECO:0000256" key="2">
    <source>
        <dbReference type="ARBA" id="ARBA00022692"/>
    </source>
</evidence>
<evidence type="ECO:0000313" key="11">
    <source>
        <dbReference type="Proteomes" id="UP001501074"/>
    </source>
</evidence>
<keyword evidence="5 7" id="KW-1133">Transmembrane helix</keyword>
<protein>
    <submittedName>
        <fullName evidence="10">ABC transporter ATP-binding protein</fullName>
    </submittedName>
</protein>
<evidence type="ECO:0000256" key="4">
    <source>
        <dbReference type="ARBA" id="ARBA00022840"/>
    </source>
</evidence>
<dbReference type="RefSeq" id="WP_231484587.1">
    <property type="nucleotide sequence ID" value="NZ_BAAAZO010000010.1"/>
</dbReference>
<dbReference type="InterPro" id="IPR039421">
    <property type="entry name" value="Type_1_exporter"/>
</dbReference>
<dbReference type="Proteomes" id="UP001501074">
    <property type="component" value="Unassembled WGS sequence"/>
</dbReference>
<dbReference type="InterPro" id="IPR003593">
    <property type="entry name" value="AAA+_ATPase"/>
</dbReference>
<keyword evidence="11" id="KW-1185">Reference proteome</keyword>
<dbReference type="Pfam" id="PF00664">
    <property type="entry name" value="ABC_membrane"/>
    <property type="match status" value="1"/>
</dbReference>
<keyword evidence="2 7" id="KW-0812">Transmembrane</keyword>
<dbReference type="Pfam" id="PF00005">
    <property type="entry name" value="ABC_tran"/>
    <property type="match status" value="1"/>
</dbReference>
<evidence type="ECO:0000256" key="6">
    <source>
        <dbReference type="ARBA" id="ARBA00023136"/>
    </source>
</evidence>
<evidence type="ECO:0000259" key="8">
    <source>
        <dbReference type="PROSITE" id="PS50893"/>
    </source>
</evidence>
<dbReference type="SMART" id="SM00382">
    <property type="entry name" value="AAA"/>
    <property type="match status" value="1"/>
</dbReference>
<dbReference type="InterPro" id="IPR036640">
    <property type="entry name" value="ABC1_TM_sf"/>
</dbReference>
<dbReference type="SUPFAM" id="SSF90123">
    <property type="entry name" value="ABC transporter transmembrane region"/>
    <property type="match status" value="1"/>
</dbReference>
<evidence type="ECO:0000259" key="9">
    <source>
        <dbReference type="PROSITE" id="PS50929"/>
    </source>
</evidence>
<feature type="transmembrane region" description="Helical" evidence="7">
    <location>
        <begin position="172"/>
        <end position="190"/>
    </location>
</feature>
<dbReference type="PANTHER" id="PTHR43394:SF1">
    <property type="entry name" value="ATP-BINDING CASSETTE SUB-FAMILY B MEMBER 10, MITOCHONDRIAL"/>
    <property type="match status" value="1"/>
</dbReference>
<dbReference type="InterPro" id="IPR011527">
    <property type="entry name" value="ABC1_TM_dom"/>
</dbReference>
<dbReference type="PANTHER" id="PTHR43394">
    <property type="entry name" value="ATP-DEPENDENT PERMEASE MDL1, MITOCHONDRIAL"/>
    <property type="match status" value="1"/>
</dbReference>